<protein>
    <submittedName>
        <fullName evidence="1">Uncharacterized protein</fullName>
    </submittedName>
</protein>
<organism evidence="1 2">
    <name type="scientific">Cerrena zonata</name>
    <dbReference type="NCBI Taxonomy" id="2478898"/>
    <lineage>
        <taxon>Eukaryota</taxon>
        <taxon>Fungi</taxon>
        <taxon>Dikarya</taxon>
        <taxon>Basidiomycota</taxon>
        <taxon>Agaricomycotina</taxon>
        <taxon>Agaricomycetes</taxon>
        <taxon>Polyporales</taxon>
        <taxon>Cerrenaceae</taxon>
        <taxon>Cerrena</taxon>
    </lineage>
</organism>
<dbReference type="Proteomes" id="UP001385951">
    <property type="component" value="Unassembled WGS sequence"/>
</dbReference>
<sequence length="234" mass="25333">MSEAMQTLLFPLFFLSRSVKHSIRLNAFNMLAATFVLFSLLGQSFAFPNFLRDDVSVNDQDLLLSCPGAAGSPNIRRADKCTLINTVINPDERVWSVVSDPQLNCGGGTQPITVTVGGSKTSSVSYTASATFNLNIEGIDIGGGGFSTEESTQVTTSNSTTYIVSPGRQVVQTIGVMHHSEAGNVQVNYGKRVSDHYIWFTSTRVTKLVPTDDVVFDTHETACGTDPRDMNNHS</sequence>
<gene>
    <name evidence="1" type="ORF">QCA50_020078</name>
</gene>
<proteinExistence type="predicted"/>
<dbReference type="EMBL" id="JASBNA010000099">
    <property type="protein sequence ID" value="KAK7676960.1"/>
    <property type="molecule type" value="Genomic_DNA"/>
</dbReference>
<reference evidence="1 2" key="1">
    <citation type="submission" date="2022-09" db="EMBL/GenBank/DDBJ databases">
        <authorList>
            <person name="Palmer J.M."/>
        </authorList>
    </citation>
    <scope>NUCLEOTIDE SEQUENCE [LARGE SCALE GENOMIC DNA]</scope>
    <source>
        <strain evidence="1 2">DSM 7382</strain>
    </source>
</reference>
<evidence type="ECO:0000313" key="1">
    <source>
        <dbReference type="EMBL" id="KAK7676960.1"/>
    </source>
</evidence>
<comment type="caution">
    <text evidence="1">The sequence shown here is derived from an EMBL/GenBank/DDBJ whole genome shotgun (WGS) entry which is preliminary data.</text>
</comment>
<name>A0AAW0FJY2_9APHY</name>
<dbReference type="AlphaFoldDB" id="A0AAW0FJY2"/>
<keyword evidence="2" id="KW-1185">Reference proteome</keyword>
<accession>A0AAW0FJY2</accession>
<evidence type="ECO:0000313" key="2">
    <source>
        <dbReference type="Proteomes" id="UP001385951"/>
    </source>
</evidence>